<evidence type="ECO:0000256" key="3">
    <source>
        <dbReference type="ARBA" id="ARBA00022833"/>
    </source>
</evidence>
<dbReference type="SUPFAM" id="SSF90209">
    <property type="entry name" value="Ran binding protein zinc finger-like"/>
    <property type="match status" value="1"/>
</dbReference>
<keyword evidence="8" id="KW-1185">Reference proteome</keyword>
<evidence type="ECO:0000256" key="1">
    <source>
        <dbReference type="ARBA" id="ARBA00022723"/>
    </source>
</evidence>
<dbReference type="InterPro" id="IPR036443">
    <property type="entry name" value="Znf_RanBP2_sf"/>
</dbReference>
<name>A0A182U0X3_9DIPT</name>
<evidence type="ECO:0000256" key="4">
    <source>
        <dbReference type="PROSITE-ProRule" id="PRU00322"/>
    </source>
</evidence>
<dbReference type="Proteomes" id="UP000075902">
    <property type="component" value="Unassembled WGS sequence"/>
</dbReference>
<dbReference type="EnsemblMetazoa" id="AMEC011900-RA">
    <property type="protein sequence ID" value="AMEC011900-PA"/>
    <property type="gene ID" value="AMEC011900"/>
</dbReference>
<dbReference type="GO" id="GO:0008270">
    <property type="term" value="F:zinc ion binding"/>
    <property type="evidence" value="ECO:0007669"/>
    <property type="project" value="UniProtKB-KW"/>
</dbReference>
<evidence type="ECO:0000256" key="5">
    <source>
        <dbReference type="SAM" id="MobiDB-lite"/>
    </source>
</evidence>
<keyword evidence="2 4" id="KW-0863">Zinc-finger</keyword>
<feature type="compositionally biased region" description="Polar residues" evidence="5">
    <location>
        <begin position="29"/>
        <end position="38"/>
    </location>
</feature>
<evidence type="ECO:0000313" key="7">
    <source>
        <dbReference type="EnsemblMetazoa" id="AMEC011900-PA"/>
    </source>
</evidence>
<proteinExistence type="predicted"/>
<reference evidence="8" key="1">
    <citation type="submission" date="2014-01" db="EMBL/GenBank/DDBJ databases">
        <title>The Genome Sequence of Anopheles melas CM1001059_A (V2).</title>
        <authorList>
            <consortium name="The Broad Institute Genomics Platform"/>
            <person name="Neafsey D.E."/>
            <person name="Besansky N."/>
            <person name="Howell P."/>
            <person name="Walton C."/>
            <person name="Young S.K."/>
            <person name="Zeng Q."/>
            <person name="Gargeya S."/>
            <person name="Fitzgerald M."/>
            <person name="Haas B."/>
            <person name="Abouelleil A."/>
            <person name="Allen A.W."/>
            <person name="Alvarado L."/>
            <person name="Arachchi H.M."/>
            <person name="Berlin A.M."/>
            <person name="Chapman S.B."/>
            <person name="Gainer-Dewar J."/>
            <person name="Goldberg J."/>
            <person name="Griggs A."/>
            <person name="Gujja S."/>
            <person name="Hansen M."/>
            <person name="Howarth C."/>
            <person name="Imamovic A."/>
            <person name="Ireland A."/>
            <person name="Larimer J."/>
            <person name="McCowan C."/>
            <person name="Murphy C."/>
            <person name="Pearson M."/>
            <person name="Poon T.W."/>
            <person name="Priest M."/>
            <person name="Roberts A."/>
            <person name="Saif S."/>
            <person name="Shea T."/>
            <person name="Sisk P."/>
            <person name="Sykes S."/>
            <person name="Wortman J."/>
            <person name="Nusbaum C."/>
            <person name="Birren B."/>
        </authorList>
    </citation>
    <scope>NUCLEOTIDE SEQUENCE [LARGE SCALE GENOMIC DNA]</scope>
    <source>
        <strain evidence="8">CM1001059</strain>
    </source>
</reference>
<evidence type="ECO:0000259" key="6">
    <source>
        <dbReference type="PROSITE" id="PS50199"/>
    </source>
</evidence>
<feature type="compositionally biased region" description="Low complexity" evidence="5">
    <location>
        <begin position="51"/>
        <end position="102"/>
    </location>
</feature>
<organism evidence="7 8">
    <name type="scientific">Anopheles melas</name>
    <dbReference type="NCBI Taxonomy" id="34690"/>
    <lineage>
        <taxon>Eukaryota</taxon>
        <taxon>Metazoa</taxon>
        <taxon>Ecdysozoa</taxon>
        <taxon>Arthropoda</taxon>
        <taxon>Hexapoda</taxon>
        <taxon>Insecta</taxon>
        <taxon>Pterygota</taxon>
        <taxon>Neoptera</taxon>
        <taxon>Endopterygota</taxon>
        <taxon>Diptera</taxon>
        <taxon>Nematocera</taxon>
        <taxon>Culicoidea</taxon>
        <taxon>Culicidae</taxon>
        <taxon>Anophelinae</taxon>
        <taxon>Anopheles</taxon>
    </lineage>
</organism>
<evidence type="ECO:0000256" key="2">
    <source>
        <dbReference type="ARBA" id="ARBA00022771"/>
    </source>
</evidence>
<accession>A0A182U0X3</accession>
<evidence type="ECO:0000313" key="8">
    <source>
        <dbReference type="Proteomes" id="UP000075902"/>
    </source>
</evidence>
<feature type="region of interest" description="Disordered" evidence="5">
    <location>
        <begin position="1"/>
        <end position="102"/>
    </location>
</feature>
<dbReference type="PROSITE" id="PS50199">
    <property type="entry name" value="ZF_RANBP2_2"/>
    <property type="match status" value="1"/>
</dbReference>
<feature type="compositionally biased region" description="Pro residues" evidence="5">
    <location>
        <begin position="16"/>
        <end position="27"/>
    </location>
</feature>
<keyword evidence="1" id="KW-0479">Metal-binding</keyword>
<dbReference type="Gene3D" id="2.30.30.380">
    <property type="entry name" value="Zn-finger domain of Sec23/24"/>
    <property type="match status" value="1"/>
</dbReference>
<dbReference type="PROSITE" id="PS01358">
    <property type="entry name" value="ZF_RANBP2_1"/>
    <property type="match status" value="1"/>
</dbReference>
<feature type="domain" description="RanBP2-type" evidence="6">
    <location>
        <begin position="99"/>
        <end position="131"/>
    </location>
</feature>
<reference evidence="7" key="2">
    <citation type="submission" date="2020-05" db="UniProtKB">
        <authorList>
            <consortium name="EnsemblMetazoa"/>
        </authorList>
    </citation>
    <scope>IDENTIFICATION</scope>
    <source>
        <strain evidence="7">CM1001059</strain>
    </source>
</reference>
<sequence>MLPSSVVSGAAVMNRPPRPPRPPPPRAPTQSPSRSGTPGTPHLSGAGFGGTSSSSPVPATPSSSSSSPCSTGSSSFASNGGAEAAAAAAASRLQPGAPAAGPNQPWTCSLCTFQNHELMPACEVCSLPKASVVASGQDILIYLSPGQNKIIHSWIVS</sequence>
<keyword evidence="3" id="KW-0862">Zinc</keyword>
<dbReference type="InterPro" id="IPR001876">
    <property type="entry name" value="Znf_RanBP2"/>
</dbReference>
<dbReference type="AlphaFoldDB" id="A0A182U0X3"/>
<dbReference type="VEuPathDB" id="VectorBase:AMEC011900"/>
<dbReference type="STRING" id="34690.A0A182U0X3"/>
<protein>
    <recommendedName>
        <fullName evidence="6">RanBP2-type domain-containing protein</fullName>
    </recommendedName>
</protein>